<evidence type="ECO:0000313" key="5">
    <source>
        <dbReference type="EMBL" id="PAU97856.1"/>
    </source>
</evidence>
<dbReference type="EMBL" id="NSJZ01000003">
    <property type="protein sequence ID" value="PAU97856.1"/>
    <property type="molecule type" value="Genomic_DNA"/>
</dbReference>
<dbReference type="InterPro" id="IPR012318">
    <property type="entry name" value="HTH_CRP"/>
</dbReference>
<accession>A0A2A2GJR8</accession>
<keyword evidence="1" id="KW-0805">Transcription regulation</keyword>
<proteinExistence type="predicted"/>
<dbReference type="SUPFAM" id="SSF46785">
    <property type="entry name" value="Winged helix' DNA-binding domain"/>
    <property type="match status" value="1"/>
</dbReference>
<reference evidence="5 6" key="1">
    <citation type="submission" date="2017-09" db="EMBL/GenBank/DDBJ databases">
        <title>Paracoccus alkalisoli sp. nov., isolated from saline alkaline soil.</title>
        <authorList>
            <person name="Dong X."/>
            <person name="Zhang G."/>
        </authorList>
    </citation>
    <scope>NUCLEOTIDE SEQUENCE [LARGE SCALE GENOMIC DNA]</scope>
    <source>
        <strain evidence="5 6">WN007</strain>
    </source>
</reference>
<evidence type="ECO:0000313" key="6">
    <source>
        <dbReference type="Proteomes" id="UP000218023"/>
    </source>
</evidence>
<keyword evidence="6" id="KW-1185">Reference proteome</keyword>
<organism evidence="5 6">
    <name type="scientific">Paracoccus salipaludis</name>
    <dbReference type="NCBI Taxonomy" id="2032623"/>
    <lineage>
        <taxon>Bacteria</taxon>
        <taxon>Pseudomonadati</taxon>
        <taxon>Pseudomonadota</taxon>
        <taxon>Alphaproteobacteria</taxon>
        <taxon>Rhodobacterales</taxon>
        <taxon>Paracoccaceae</taxon>
        <taxon>Paracoccus</taxon>
    </lineage>
</organism>
<dbReference type="PROSITE" id="PS51063">
    <property type="entry name" value="HTH_CRP_2"/>
    <property type="match status" value="1"/>
</dbReference>
<dbReference type="GO" id="GO:0006355">
    <property type="term" value="P:regulation of DNA-templated transcription"/>
    <property type="evidence" value="ECO:0007669"/>
    <property type="project" value="InterPro"/>
</dbReference>
<evidence type="ECO:0000256" key="3">
    <source>
        <dbReference type="ARBA" id="ARBA00023163"/>
    </source>
</evidence>
<protein>
    <submittedName>
        <fullName evidence="5">Crp/Fnr family transcriptional regulator</fullName>
    </submittedName>
</protein>
<dbReference type="InterPro" id="IPR018490">
    <property type="entry name" value="cNMP-bd_dom_sf"/>
</dbReference>
<comment type="caution">
    <text evidence="5">The sequence shown here is derived from an EMBL/GenBank/DDBJ whole genome shotgun (WGS) entry which is preliminary data.</text>
</comment>
<dbReference type="InterPro" id="IPR014710">
    <property type="entry name" value="RmlC-like_jellyroll"/>
</dbReference>
<dbReference type="InterPro" id="IPR036390">
    <property type="entry name" value="WH_DNA-bd_sf"/>
</dbReference>
<keyword evidence="3" id="KW-0804">Transcription</keyword>
<gene>
    <name evidence="5" type="ORF">CK240_05070</name>
</gene>
<evidence type="ECO:0000256" key="1">
    <source>
        <dbReference type="ARBA" id="ARBA00023015"/>
    </source>
</evidence>
<evidence type="ECO:0000256" key="2">
    <source>
        <dbReference type="ARBA" id="ARBA00023125"/>
    </source>
</evidence>
<dbReference type="Gene3D" id="1.10.10.10">
    <property type="entry name" value="Winged helix-like DNA-binding domain superfamily/Winged helix DNA-binding domain"/>
    <property type="match status" value="1"/>
</dbReference>
<name>A0A2A2GJR8_9RHOB</name>
<dbReference type="OrthoDB" id="7584044at2"/>
<dbReference type="Gene3D" id="2.60.120.10">
    <property type="entry name" value="Jelly Rolls"/>
    <property type="match status" value="1"/>
</dbReference>
<dbReference type="GO" id="GO:0003677">
    <property type="term" value="F:DNA binding"/>
    <property type="evidence" value="ECO:0007669"/>
    <property type="project" value="UniProtKB-KW"/>
</dbReference>
<evidence type="ECO:0000259" key="4">
    <source>
        <dbReference type="PROSITE" id="PS51063"/>
    </source>
</evidence>
<keyword evidence="2" id="KW-0238">DNA-binding</keyword>
<sequence length="254" mass="28522">MLLNHAYPDIFSEPEAQLLASLLGPPITARSRSRVIRANVVLNQSLYLTRGMLGRYSLDRQGRRQFVGIQIVGDYFDIAAYLLKYLDHDIDALSPCEMRPTSHGQLDQIGLDRPDLYHKLWRISLIDASIDRYWIFRLGRLAGKARVANFLTEMFVRLYARGLCGTTYYELPLSQTDLAEINGMTSVHVNRLLGELRLDGLCTLSDGIVQLGNLAGLTRVGHYSPEYLYLAPEISAEVRGLLGLKVAPAERVAE</sequence>
<dbReference type="Pfam" id="PF13545">
    <property type="entry name" value="HTH_Crp_2"/>
    <property type="match status" value="1"/>
</dbReference>
<dbReference type="RefSeq" id="WP_095639264.1">
    <property type="nucleotide sequence ID" value="NZ_NSJZ01000003.1"/>
</dbReference>
<dbReference type="Proteomes" id="UP000218023">
    <property type="component" value="Unassembled WGS sequence"/>
</dbReference>
<dbReference type="SUPFAM" id="SSF51206">
    <property type="entry name" value="cAMP-binding domain-like"/>
    <property type="match status" value="1"/>
</dbReference>
<feature type="domain" description="HTH crp-type" evidence="4">
    <location>
        <begin position="141"/>
        <end position="215"/>
    </location>
</feature>
<dbReference type="AlphaFoldDB" id="A0A2A2GJR8"/>
<dbReference type="InterPro" id="IPR036388">
    <property type="entry name" value="WH-like_DNA-bd_sf"/>
</dbReference>